<dbReference type="HOGENOM" id="CLU_1240143_0_0_1"/>
<evidence type="ECO:0000313" key="3">
    <source>
        <dbReference type="Proteomes" id="UP000012174"/>
    </source>
</evidence>
<evidence type="ECO:0000256" key="1">
    <source>
        <dbReference type="SAM" id="MobiDB-lite"/>
    </source>
</evidence>
<sequence>MPRAIPTSPPGDVQVLAAWIGTAEDEGCVPYAGAEMQAPPEADKREQDHLDDLRRRLDEDREMLNQETRSADSVQADSVQESVSLRDRFEELQQTITEQKEHIEEQARHSDHLSSRAADQDARIRELELERRWLFQRYWSAKDNIEVIVRVRPVTKGKTVPTIALRKDLAGKLEIPYAPSGDTGGNGIGQRLRAGEIRSLTIDRYFPKTVINEVVLAEVFMLM</sequence>
<reference evidence="3" key="1">
    <citation type="journal article" date="2013" name="Genome Announc.">
        <title>Draft genome sequence of the grapevine dieback fungus Eutypa lata UCR-EL1.</title>
        <authorList>
            <person name="Blanco-Ulate B."/>
            <person name="Rolshausen P.E."/>
            <person name="Cantu D."/>
        </authorList>
    </citation>
    <scope>NUCLEOTIDE SEQUENCE [LARGE SCALE GENOMIC DNA]</scope>
    <source>
        <strain evidence="3">UCR-EL1</strain>
    </source>
</reference>
<feature type="region of interest" description="Disordered" evidence="1">
    <location>
        <begin position="31"/>
        <end position="82"/>
    </location>
</feature>
<feature type="compositionally biased region" description="Polar residues" evidence="1">
    <location>
        <begin position="65"/>
        <end position="82"/>
    </location>
</feature>
<evidence type="ECO:0000313" key="2">
    <source>
        <dbReference type="EMBL" id="EMR62776.1"/>
    </source>
</evidence>
<keyword evidence="3" id="KW-1185">Reference proteome</keyword>
<dbReference type="AlphaFoldDB" id="M7SYW9"/>
<name>M7SYW9_EUTLA</name>
<protein>
    <recommendedName>
        <fullName evidence="4">Kinesin motor domain-containing protein</fullName>
    </recommendedName>
</protein>
<feature type="compositionally biased region" description="Basic and acidic residues" evidence="1">
    <location>
        <begin position="41"/>
        <end position="64"/>
    </location>
</feature>
<accession>M7SYW9</accession>
<gene>
    <name evidence="2" type="ORF">UCREL1_10289</name>
</gene>
<evidence type="ECO:0008006" key="4">
    <source>
        <dbReference type="Google" id="ProtNLM"/>
    </source>
</evidence>
<organism evidence="2 3">
    <name type="scientific">Eutypa lata (strain UCR-EL1)</name>
    <name type="common">Grapevine dieback disease fungus</name>
    <name type="synonym">Eutypa armeniacae</name>
    <dbReference type="NCBI Taxonomy" id="1287681"/>
    <lineage>
        <taxon>Eukaryota</taxon>
        <taxon>Fungi</taxon>
        <taxon>Dikarya</taxon>
        <taxon>Ascomycota</taxon>
        <taxon>Pezizomycotina</taxon>
        <taxon>Sordariomycetes</taxon>
        <taxon>Xylariomycetidae</taxon>
        <taxon>Xylariales</taxon>
        <taxon>Diatrypaceae</taxon>
        <taxon>Eutypa</taxon>
    </lineage>
</organism>
<dbReference type="Proteomes" id="UP000012174">
    <property type="component" value="Unassembled WGS sequence"/>
</dbReference>
<proteinExistence type="predicted"/>
<dbReference type="KEGG" id="ela:UCREL1_10289"/>
<dbReference type="EMBL" id="KB707373">
    <property type="protein sequence ID" value="EMR62776.1"/>
    <property type="molecule type" value="Genomic_DNA"/>
</dbReference>